<dbReference type="GO" id="GO:0006574">
    <property type="term" value="P:L-valine catabolic process"/>
    <property type="evidence" value="ECO:0007669"/>
    <property type="project" value="TreeGrafter"/>
</dbReference>
<gene>
    <name evidence="5" type="primary">echA5</name>
    <name evidence="5" type="ORF">NCTC10254_02071</name>
</gene>
<evidence type="ECO:0000256" key="3">
    <source>
        <dbReference type="ARBA" id="ARBA00022801"/>
    </source>
</evidence>
<proteinExistence type="predicted"/>
<comment type="catalytic activity">
    <reaction evidence="1">
        <text>3-hydroxy-2-methylpropanoyl-CoA + H2O = 3-hydroxy-2-methylpropanoate + CoA + H(+)</text>
        <dbReference type="Rhea" id="RHEA:20888"/>
        <dbReference type="ChEBI" id="CHEBI:11805"/>
        <dbReference type="ChEBI" id="CHEBI:15377"/>
        <dbReference type="ChEBI" id="CHEBI:15378"/>
        <dbReference type="ChEBI" id="CHEBI:57287"/>
        <dbReference type="ChEBI" id="CHEBI:57340"/>
        <dbReference type="EC" id="3.1.2.4"/>
    </reaction>
</comment>
<dbReference type="Gene3D" id="3.90.226.10">
    <property type="entry name" value="2-enoyl-CoA Hydratase, Chain A, domain 1"/>
    <property type="match status" value="1"/>
</dbReference>
<dbReference type="CDD" id="cd06558">
    <property type="entry name" value="crotonase-like"/>
    <property type="match status" value="1"/>
</dbReference>
<dbReference type="AlphaFoldDB" id="A0A6H9XT44"/>
<dbReference type="PANTHER" id="PTHR43176">
    <property type="entry name" value="3-HYDROXYISOBUTYRYL-COA HYDROLASE-RELATED"/>
    <property type="match status" value="1"/>
</dbReference>
<keyword evidence="5" id="KW-0456">Lyase</keyword>
<dbReference type="SUPFAM" id="SSF52096">
    <property type="entry name" value="ClpP/crotonase"/>
    <property type="match status" value="1"/>
</dbReference>
<dbReference type="NCBIfam" id="NF004127">
    <property type="entry name" value="PRK05617.1"/>
    <property type="match status" value="1"/>
</dbReference>
<dbReference type="InterPro" id="IPR032259">
    <property type="entry name" value="HIBYL-CoA-H"/>
</dbReference>
<dbReference type="EMBL" id="UARK01000031">
    <property type="protein sequence ID" value="SPW31321.1"/>
    <property type="molecule type" value="Genomic_DNA"/>
</dbReference>
<accession>A0A6H9XT44</accession>
<keyword evidence="3" id="KW-0378">Hydrolase</keyword>
<dbReference type="GO" id="GO:0016829">
    <property type="term" value="F:lyase activity"/>
    <property type="evidence" value="ECO:0007669"/>
    <property type="project" value="UniProtKB-KW"/>
</dbReference>
<evidence type="ECO:0000313" key="5">
    <source>
        <dbReference type="EMBL" id="SPW31321.1"/>
    </source>
</evidence>
<name>A0A6H9XT44_9CORY</name>
<protein>
    <recommendedName>
        <fullName evidence="2">3-hydroxyisobutyryl-CoA hydrolase</fullName>
        <ecNumber evidence="2">3.1.2.4</ecNumber>
    </recommendedName>
</protein>
<feature type="domain" description="Enoyl-CoA hydratase/isomerase" evidence="4">
    <location>
        <begin position="15"/>
        <end position="338"/>
    </location>
</feature>
<dbReference type="Pfam" id="PF16113">
    <property type="entry name" value="ECH_2"/>
    <property type="match status" value="1"/>
</dbReference>
<dbReference type="GO" id="GO:0003860">
    <property type="term" value="F:3-hydroxyisobutyryl-CoA hydrolase activity"/>
    <property type="evidence" value="ECO:0007669"/>
    <property type="project" value="UniProtKB-EC"/>
</dbReference>
<evidence type="ECO:0000256" key="1">
    <source>
        <dbReference type="ARBA" id="ARBA00001709"/>
    </source>
</evidence>
<evidence type="ECO:0000313" key="6">
    <source>
        <dbReference type="Proteomes" id="UP000249886"/>
    </source>
</evidence>
<sequence>MTDQLVIARQEHTTGVLELNRPRALNSLTSDMVRIIDQHLAEWATDPQITQVLIYSNSPKAFCAGGDVRLAREYLLAGTPERADEFFAAEYVMNGNIAHFPKPYIALIDGIAMGGGLGISVHGSHRIVTENALAAMPEMAIGFMPDVGMSYMMQHMVGTYGRKSPAVARFLAITGYRLDPADMLYTGLATHYVSRQNLDALHRDIIEYGVDKALATYQETSPENPQLKTYIDDIEAAFGHPTWDEIDHRLTGELRDLVHQHIAHASPSAIVAALELITAAGTKTDIRHELALEIPFGEYIRRQPDFAEGVRAVLVDKRPDAQFQPKTFADVDPAPYRKILSYSAADGN</sequence>
<dbReference type="EC" id="3.1.2.4" evidence="2"/>
<dbReference type="Proteomes" id="UP000249886">
    <property type="component" value="Unassembled WGS sequence"/>
</dbReference>
<dbReference type="GeneID" id="84575143"/>
<comment type="caution">
    <text evidence="5">The sequence shown here is derived from an EMBL/GenBank/DDBJ whole genome shotgun (WGS) entry which is preliminary data.</text>
</comment>
<reference evidence="5 6" key="1">
    <citation type="submission" date="2018-06" db="EMBL/GenBank/DDBJ databases">
        <authorList>
            <consortium name="Pathogen Informatics"/>
            <person name="Doyle S."/>
        </authorList>
    </citation>
    <scope>NUCLEOTIDE SEQUENCE [LARGE SCALE GENOMIC DNA]</scope>
    <source>
        <strain evidence="5 6">NCTC10254</strain>
    </source>
</reference>
<dbReference type="RefSeq" id="WP_005527050.1">
    <property type="nucleotide sequence ID" value="NZ_CP050134.2"/>
</dbReference>
<organism evidence="5 6">
    <name type="scientific">Corynebacterium matruchotii</name>
    <dbReference type="NCBI Taxonomy" id="43768"/>
    <lineage>
        <taxon>Bacteria</taxon>
        <taxon>Bacillati</taxon>
        <taxon>Actinomycetota</taxon>
        <taxon>Actinomycetes</taxon>
        <taxon>Mycobacteriales</taxon>
        <taxon>Corynebacteriaceae</taxon>
        <taxon>Corynebacterium</taxon>
    </lineage>
</organism>
<dbReference type="InterPro" id="IPR045004">
    <property type="entry name" value="ECH_dom"/>
</dbReference>
<evidence type="ECO:0000256" key="2">
    <source>
        <dbReference type="ARBA" id="ARBA00011915"/>
    </source>
</evidence>
<dbReference type="PANTHER" id="PTHR43176:SF3">
    <property type="entry name" value="3-HYDROXYISOBUTYRYL-COA HYDROLASE, MITOCHONDRIAL"/>
    <property type="match status" value="1"/>
</dbReference>
<dbReference type="InterPro" id="IPR029045">
    <property type="entry name" value="ClpP/crotonase-like_dom_sf"/>
</dbReference>
<evidence type="ECO:0000259" key="4">
    <source>
        <dbReference type="Pfam" id="PF16113"/>
    </source>
</evidence>